<comment type="similarity">
    <text evidence="1">Belongs to the THADA family.</text>
</comment>
<keyword evidence="2" id="KW-0819">tRNA processing</keyword>
<dbReference type="InterPro" id="IPR051954">
    <property type="entry name" value="tRNA_methyltransferase_THADA"/>
</dbReference>
<comment type="caution">
    <text evidence="6">The sequence shown here is derived from an EMBL/GenBank/DDBJ whole genome shotgun (WGS) entry which is preliminary data.</text>
</comment>
<sequence length="1565" mass="174098">MAMKAIDEALAADVPLPASLLWSLGKGSLQKYLHGDTETSEPLQISALWRKLILTATSPQVVHNHITAACNALSVFLNGAALSRAREVRDFVHSEEAWFDAYQCCHRVFNDGKTKPAIQVLETLCRLLQDFDEATLTDILVRAAFPLIRTVLLSSPRAELKKACLMLSCLIRRTPILDHLEPLVKQCTELHQPAWTRLLAKHNITPHQVLNIGGGGMTNLFLALVFAMTDLDTRTSALKLCSTLCSIDPNQREGMSLQILAQKHVELYLESNRAALGEFAENVLPAILNTNDKLMVFVEPYLGSCPTSETHMAVFLAALKAGRLQSILTEEGVLQILRSVHMLGITRLVESGDDGYSFFRRTMSTSNPEIRILAYNLLTSTPTTTAIVPSGVLSCVLSTAKYLHDDAEAHERSEILSITRRLLKRIEASWLSLRKAASSKSGSEEIDTVEAQYKSFQYRFYNFLKRELRPGVSYPRHSLSLHSLQYFFDMTTATVVYKDDTEMIKILCCLVLDPFEEVRSTVSNLLQFLVLHVPDLVSRVVDTHLLNRIGLMAAHTVRGDHADGMGRLWALSRFSHDSPPSVSHIGHDKTDTYLSPLLSAMGRLMSDTGDLRPTSKHPIHAYLLSIHYRLRDMKVQRYELTDIEFVRIFDICTKVWHRVSSRLCIDSPDTSLGAEDEDTNEGPMDLLAYSWRALRDSSLVLQSLLVAAQPNKALYLSVGDLCLDQLISLRHRGAFSAVAQTFNLCCEKARASPDSATRGLIKLWYSVALNQIDEQSDRLTRRSAGLPATMVALLSPADPDFFDTTVSDLMSISRRSIYELPAEGAGNKKLPQVHALNCLKEIMTNSRLSAIVVQYLERILELAADCLSSKIWAIRNCGLMLLRACINRLDSTSTNETTSLNGKGSKSERVNSDPSTIAVSLLESAAEPDRSPLNGQHIATEHAFAALDLLSHIHSDEGRAEETNSIIARQISHSTWAIRDHAASLLATRLSGMVPALAIERLISETGLTRNENQAHGVLLCCRYITRTAQGTTTKAEVNAVLNLLSTRVPWKDLRGRSPYVLASYLDVLNDVAALCLENTWNFDVIEKASSSMSLPSSSEYTSAHWPYLLRRILLLRMYRHILRDTSFTTTNEQERSLIAELISSPDSLSYLLDVIKHHHYKKPRLSMVTFLVNLIHGGYDKLCCQPDILQQAFSCLTRSLENLGDIPRELHQLNWRISLKQLSSTRGLGNAAMELESLLLCIELPSQQSLQSIQQRTRQWLHRVELAAADSLDFPTRLSAARALSIYYGRSEGSESLGSARGASLRLMLVLYDLLNDDDEEVRFEAIQATRSMKLHQASAVGDLGMCALAARELLLDEINQRYQGTQALGRAAVMKLMNVGQTGQTPANPGTTTDPFQTSVASSLLAIFKGKHDLFAEERQNLYVDDLREVQLWSQTLYHSGLQCLPPEQIEAAVQWTTEGLDQLVQSLQMEHSCKVPISTTNQYDAEEVHKAPRFLHPVGATYEHATLVLFLRVLSLARVLLADGTVVCKGLLETLESVRAGCLQGQVNEVLLEALDLALAEQ</sequence>
<evidence type="ECO:0000256" key="1">
    <source>
        <dbReference type="ARBA" id="ARBA00010409"/>
    </source>
</evidence>
<dbReference type="Pfam" id="PF26523">
    <property type="entry name" value="Trm732_C"/>
    <property type="match status" value="1"/>
</dbReference>
<dbReference type="InterPro" id="IPR056842">
    <property type="entry name" value="THADA-like_TPR_C"/>
</dbReference>
<dbReference type="Pfam" id="PF10350">
    <property type="entry name" value="DUF2428"/>
    <property type="match status" value="1"/>
</dbReference>
<dbReference type="Pfam" id="PF25150">
    <property type="entry name" value="TPR_Trm732"/>
    <property type="match status" value="1"/>
</dbReference>
<dbReference type="InterPro" id="IPR016024">
    <property type="entry name" value="ARM-type_fold"/>
</dbReference>
<feature type="domain" description="DUF2428" evidence="3">
    <location>
        <begin position="647"/>
        <end position="873"/>
    </location>
</feature>
<evidence type="ECO:0000313" key="7">
    <source>
        <dbReference type="Proteomes" id="UP000019484"/>
    </source>
</evidence>
<dbReference type="Pfam" id="PF25151">
    <property type="entry name" value="TPR_Trm732_C"/>
    <property type="match status" value="1"/>
</dbReference>
<dbReference type="InterPro" id="IPR019442">
    <property type="entry name" value="THADA/TRM732_DUF2428"/>
</dbReference>
<dbReference type="GO" id="GO:0005829">
    <property type="term" value="C:cytosol"/>
    <property type="evidence" value="ECO:0007669"/>
    <property type="project" value="TreeGrafter"/>
</dbReference>
<feature type="domain" description="tRNA (32-2'-O)-methyltransferase regulator THADA-like TPR repeats region" evidence="4">
    <location>
        <begin position="269"/>
        <end position="491"/>
    </location>
</feature>
<evidence type="ECO:0000256" key="2">
    <source>
        <dbReference type="ARBA" id="ARBA00022694"/>
    </source>
</evidence>
<dbReference type="PANTHER" id="PTHR14387">
    <property type="entry name" value="THADA/DEATH RECEPTOR INTERACTING PROTEIN"/>
    <property type="match status" value="1"/>
</dbReference>
<dbReference type="RefSeq" id="XP_007719454.1">
    <property type="nucleotide sequence ID" value="XM_007721264.1"/>
</dbReference>
<dbReference type="HOGENOM" id="CLU_001011_1_0_1"/>
<accession>W9YZU6</accession>
<dbReference type="eggNOG" id="KOG1810">
    <property type="taxonomic scope" value="Eukaryota"/>
</dbReference>
<dbReference type="STRING" id="1182541.W9YZU6"/>
<dbReference type="InterPro" id="IPR056843">
    <property type="entry name" value="THADA-like_TPR"/>
</dbReference>
<name>W9YZU6_9EURO</name>
<proteinExistence type="inferred from homology"/>
<dbReference type="Proteomes" id="UP000019484">
    <property type="component" value="Unassembled WGS sequence"/>
</dbReference>
<feature type="domain" description="tRNA (32-2'-O)-methyltransferase regulator THADA-like C-terminal TPR repeats region" evidence="5">
    <location>
        <begin position="875"/>
        <end position="1024"/>
    </location>
</feature>
<dbReference type="OrthoDB" id="289314at2759"/>
<evidence type="ECO:0000259" key="5">
    <source>
        <dbReference type="Pfam" id="PF25151"/>
    </source>
</evidence>
<keyword evidence="7" id="KW-1185">Reference proteome</keyword>
<dbReference type="SUPFAM" id="SSF48371">
    <property type="entry name" value="ARM repeat"/>
    <property type="match status" value="1"/>
</dbReference>
<protein>
    <submittedName>
        <fullName evidence="6">Uncharacterized protein</fullName>
    </submittedName>
</protein>
<evidence type="ECO:0000313" key="6">
    <source>
        <dbReference type="EMBL" id="EXJ95225.1"/>
    </source>
</evidence>
<dbReference type="EMBL" id="AMWN01000001">
    <property type="protein sequence ID" value="EXJ95225.1"/>
    <property type="molecule type" value="Genomic_DNA"/>
</dbReference>
<evidence type="ECO:0000259" key="4">
    <source>
        <dbReference type="Pfam" id="PF25150"/>
    </source>
</evidence>
<organism evidence="6 7">
    <name type="scientific">Capronia coronata CBS 617.96</name>
    <dbReference type="NCBI Taxonomy" id="1182541"/>
    <lineage>
        <taxon>Eukaryota</taxon>
        <taxon>Fungi</taxon>
        <taxon>Dikarya</taxon>
        <taxon>Ascomycota</taxon>
        <taxon>Pezizomycotina</taxon>
        <taxon>Eurotiomycetes</taxon>
        <taxon>Chaetothyriomycetidae</taxon>
        <taxon>Chaetothyriales</taxon>
        <taxon>Herpotrichiellaceae</taxon>
        <taxon>Capronia</taxon>
    </lineage>
</organism>
<reference evidence="6 7" key="1">
    <citation type="submission" date="2013-03" db="EMBL/GenBank/DDBJ databases">
        <title>The Genome Sequence of Capronia coronata CBS 617.96.</title>
        <authorList>
            <consortium name="The Broad Institute Genomics Platform"/>
            <person name="Cuomo C."/>
            <person name="de Hoog S."/>
            <person name="Gorbushina A."/>
            <person name="Walker B."/>
            <person name="Young S.K."/>
            <person name="Zeng Q."/>
            <person name="Gargeya S."/>
            <person name="Fitzgerald M."/>
            <person name="Haas B."/>
            <person name="Abouelleil A."/>
            <person name="Allen A.W."/>
            <person name="Alvarado L."/>
            <person name="Arachchi H.M."/>
            <person name="Berlin A.M."/>
            <person name="Chapman S.B."/>
            <person name="Gainer-Dewar J."/>
            <person name="Goldberg J."/>
            <person name="Griggs A."/>
            <person name="Gujja S."/>
            <person name="Hansen M."/>
            <person name="Howarth C."/>
            <person name="Imamovic A."/>
            <person name="Ireland A."/>
            <person name="Larimer J."/>
            <person name="McCowan C."/>
            <person name="Murphy C."/>
            <person name="Pearson M."/>
            <person name="Poon T.W."/>
            <person name="Priest M."/>
            <person name="Roberts A."/>
            <person name="Saif S."/>
            <person name="Shea T."/>
            <person name="Sisk P."/>
            <person name="Sykes S."/>
            <person name="Wortman J."/>
            <person name="Nusbaum C."/>
            <person name="Birren B."/>
        </authorList>
    </citation>
    <scope>NUCLEOTIDE SEQUENCE [LARGE SCALE GENOMIC DNA]</scope>
    <source>
        <strain evidence="6 7">CBS 617.96</strain>
    </source>
</reference>
<evidence type="ECO:0000259" key="3">
    <source>
        <dbReference type="Pfam" id="PF10350"/>
    </source>
</evidence>
<dbReference type="PANTHER" id="PTHR14387:SF0">
    <property type="entry name" value="DUF2428 DOMAIN-CONTAINING PROTEIN"/>
    <property type="match status" value="1"/>
</dbReference>
<dbReference type="GeneID" id="19155253"/>
<gene>
    <name evidence="6" type="ORF">A1O1_00345</name>
</gene>
<dbReference type="GO" id="GO:0030488">
    <property type="term" value="P:tRNA methylation"/>
    <property type="evidence" value="ECO:0007669"/>
    <property type="project" value="TreeGrafter"/>
</dbReference>